<feature type="binding site" evidence="17">
    <location>
        <position position="289"/>
    </location>
    <ligand>
        <name>ATP</name>
        <dbReference type="ChEBI" id="CHEBI:30616"/>
    </ligand>
</feature>
<name>A0A0V1L627_9BILA</name>
<evidence type="ECO:0000256" key="14">
    <source>
        <dbReference type="ARBA" id="ARBA00023211"/>
    </source>
</evidence>
<keyword evidence="9" id="KW-0479">Metal-binding</keyword>
<evidence type="ECO:0000256" key="15">
    <source>
        <dbReference type="ARBA" id="ARBA00047899"/>
    </source>
</evidence>
<dbReference type="Gene3D" id="1.10.510.10">
    <property type="entry name" value="Transferase(Phosphotransferase) domain 1"/>
    <property type="match status" value="1"/>
</dbReference>
<dbReference type="GO" id="GO:0030010">
    <property type="term" value="P:establishment of cell polarity"/>
    <property type="evidence" value="ECO:0007669"/>
    <property type="project" value="InterPro"/>
</dbReference>
<gene>
    <name evidence="20" type="primary">STK11</name>
    <name evidence="20" type="ORF">T02_15260</name>
</gene>
<dbReference type="InterPro" id="IPR008271">
    <property type="entry name" value="Ser/Thr_kinase_AS"/>
</dbReference>
<evidence type="ECO:0000256" key="1">
    <source>
        <dbReference type="ARBA" id="ARBA00001936"/>
    </source>
</evidence>
<evidence type="ECO:0000256" key="12">
    <source>
        <dbReference type="ARBA" id="ARBA00022840"/>
    </source>
</evidence>
<dbReference type="AlphaFoldDB" id="A0A0V1L627"/>
<dbReference type="PROSITE" id="PS00108">
    <property type="entry name" value="PROTEIN_KINASE_ST"/>
    <property type="match status" value="1"/>
</dbReference>
<dbReference type="InterPro" id="IPR000719">
    <property type="entry name" value="Prot_kinase_dom"/>
</dbReference>
<dbReference type="PANTHER" id="PTHR24346:SF94">
    <property type="entry name" value="NON-SPECIFIC SERINE_THREONINE PROTEIN KINASE"/>
    <property type="match status" value="1"/>
</dbReference>
<keyword evidence="12 17" id="KW-0067">ATP-binding</keyword>
<dbReference type="OrthoDB" id="68483at2759"/>
<dbReference type="GO" id="GO:0042593">
    <property type="term" value="P:glucose homeostasis"/>
    <property type="evidence" value="ECO:0007669"/>
    <property type="project" value="InterPro"/>
</dbReference>
<dbReference type="Proteomes" id="UP000054721">
    <property type="component" value="Unassembled WGS sequence"/>
</dbReference>
<evidence type="ECO:0000256" key="18">
    <source>
        <dbReference type="SAM" id="MobiDB-lite"/>
    </source>
</evidence>
<dbReference type="CDD" id="cd14119">
    <property type="entry name" value="STKc_LKB1"/>
    <property type="match status" value="1"/>
</dbReference>
<feature type="compositionally biased region" description="Polar residues" evidence="18">
    <location>
        <begin position="575"/>
        <end position="590"/>
    </location>
</feature>
<evidence type="ECO:0000256" key="4">
    <source>
        <dbReference type="ARBA" id="ARBA00009985"/>
    </source>
</evidence>
<evidence type="ECO:0000256" key="6">
    <source>
        <dbReference type="ARBA" id="ARBA00022490"/>
    </source>
</evidence>
<dbReference type="EMBL" id="JYDW01000126">
    <property type="protein sequence ID" value="KRZ54975.1"/>
    <property type="molecule type" value="Genomic_DNA"/>
</dbReference>
<evidence type="ECO:0000256" key="7">
    <source>
        <dbReference type="ARBA" id="ARBA00022527"/>
    </source>
</evidence>
<sequence>LLSMEDVQSNDSGRISFVRHDLHEFGLSPRTPVLQIVGGSRSPANASAVENSDIFFDKWDQDYQEDEAVLDEFAVRRKQFMLDDSESVHWEHISCSIDHEEEDEEEQENSLNDATTDKAVLDDIIDSGGGVKCNEISSSVEKRNNADERGLKEDYSFNENYDNKVTDGMLDVDDDCHNEQSHKHGLICLSGNDFVNSNANNTANNISNNNNNNNCNIINDGCSVMIGDDDELNLNFPRADSAEMGFFDERKTRPKLVNKYLMGDVLGEGSYGKVKEALDTESLCRRAVKIFKKQRLRRIVNGEQDVANEVRLLRRLYHPNVVQVYDVIVDNEKQKLYLVLEYCVGSLQLMLDLSVQKRLPRWQAHRYFVQLLDGLDYLHGMGVVHKDIKPGNLLVTVGERLKISDFGVAEALSIYAGNDLISVARGTPKFQPPEIAQGCGSFHGFLIDVWSAGVTLYNLVSGQYPFHGENVFILYENICSKQLQVPTDCVDPLLESLLRGMLEKDPDRRLSLRQVRRHEWVIKRPPLTLDKVPLPPYKDDVLRKTTVFQYLQMLFEADLQDEEHRPNSTVYIQDTCSHSDPDNGTSQRLTHSGRAKSLSQSNKSSNDDTNKVIPSKRRFRLRTKLSNCGVQ</sequence>
<reference evidence="20 21" key="1">
    <citation type="submission" date="2015-05" db="EMBL/GenBank/DDBJ databases">
        <title>Evolution of Trichinella species and genotypes.</title>
        <authorList>
            <person name="Korhonen P.K."/>
            <person name="Edoardo P."/>
            <person name="Giuseppe L.R."/>
            <person name="Gasser R.B."/>
        </authorList>
    </citation>
    <scope>NUCLEOTIDE SEQUENCE [LARGE SCALE GENOMIC DNA]</scope>
    <source>
        <strain evidence="20">ISS10</strain>
    </source>
</reference>
<evidence type="ECO:0000256" key="5">
    <source>
        <dbReference type="ARBA" id="ARBA00012513"/>
    </source>
</evidence>
<evidence type="ECO:0000256" key="8">
    <source>
        <dbReference type="ARBA" id="ARBA00022679"/>
    </source>
</evidence>
<evidence type="ECO:0000256" key="13">
    <source>
        <dbReference type="ARBA" id="ARBA00022842"/>
    </source>
</evidence>
<evidence type="ECO:0000256" key="9">
    <source>
        <dbReference type="ARBA" id="ARBA00022723"/>
    </source>
</evidence>
<evidence type="ECO:0000256" key="17">
    <source>
        <dbReference type="PROSITE-ProRule" id="PRU10141"/>
    </source>
</evidence>
<dbReference type="GO" id="GO:0035556">
    <property type="term" value="P:intracellular signal transduction"/>
    <property type="evidence" value="ECO:0007669"/>
    <property type="project" value="TreeGrafter"/>
</dbReference>
<evidence type="ECO:0000256" key="16">
    <source>
        <dbReference type="ARBA" id="ARBA00048679"/>
    </source>
</evidence>
<comment type="catalytic activity">
    <reaction evidence="15">
        <text>L-threonyl-[protein] + ATP = O-phospho-L-threonyl-[protein] + ADP + H(+)</text>
        <dbReference type="Rhea" id="RHEA:46608"/>
        <dbReference type="Rhea" id="RHEA-COMP:11060"/>
        <dbReference type="Rhea" id="RHEA-COMP:11605"/>
        <dbReference type="ChEBI" id="CHEBI:15378"/>
        <dbReference type="ChEBI" id="CHEBI:30013"/>
        <dbReference type="ChEBI" id="CHEBI:30616"/>
        <dbReference type="ChEBI" id="CHEBI:61977"/>
        <dbReference type="ChEBI" id="CHEBI:456216"/>
        <dbReference type="EC" id="2.7.11.1"/>
    </reaction>
</comment>
<comment type="cofactor">
    <cofactor evidence="1">
        <name>Mn(2+)</name>
        <dbReference type="ChEBI" id="CHEBI:29035"/>
    </cofactor>
</comment>
<keyword evidence="14" id="KW-0464">Manganese</keyword>
<dbReference type="GO" id="GO:0005737">
    <property type="term" value="C:cytoplasm"/>
    <property type="evidence" value="ECO:0007669"/>
    <property type="project" value="UniProtKB-SubCell"/>
</dbReference>
<dbReference type="GO" id="GO:0001558">
    <property type="term" value="P:regulation of cell growth"/>
    <property type="evidence" value="ECO:0007669"/>
    <property type="project" value="InterPro"/>
</dbReference>
<feature type="non-terminal residue" evidence="20">
    <location>
        <position position="1"/>
    </location>
</feature>
<accession>A0A0V1L627</accession>
<dbReference type="SUPFAM" id="SSF56112">
    <property type="entry name" value="Protein kinase-like (PK-like)"/>
    <property type="match status" value="1"/>
</dbReference>
<keyword evidence="8" id="KW-0808">Transferase</keyword>
<evidence type="ECO:0000256" key="2">
    <source>
        <dbReference type="ARBA" id="ARBA00001946"/>
    </source>
</evidence>
<dbReference type="PROSITE" id="PS50011">
    <property type="entry name" value="PROTEIN_KINASE_DOM"/>
    <property type="match status" value="1"/>
</dbReference>
<evidence type="ECO:0000313" key="20">
    <source>
        <dbReference type="EMBL" id="KRZ54975.1"/>
    </source>
</evidence>
<comment type="cofactor">
    <cofactor evidence="2">
        <name>Mg(2+)</name>
        <dbReference type="ChEBI" id="CHEBI:18420"/>
    </cofactor>
</comment>
<keyword evidence="13" id="KW-0460">Magnesium</keyword>
<comment type="catalytic activity">
    <reaction evidence="16">
        <text>L-seryl-[protein] + ATP = O-phospho-L-seryl-[protein] + ADP + H(+)</text>
        <dbReference type="Rhea" id="RHEA:17989"/>
        <dbReference type="Rhea" id="RHEA-COMP:9863"/>
        <dbReference type="Rhea" id="RHEA-COMP:11604"/>
        <dbReference type="ChEBI" id="CHEBI:15378"/>
        <dbReference type="ChEBI" id="CHEBI:29999"/>
        <dbReference type="ChEBI" id="CHEBI:30616"/>
        <dbReference type="ChEBI" id="CHEBI:83421"/>
        <dbReference type="ChEBI" id="CHEBI:456216"/>
        <dbReference type="EC" id="2.7.11.1"/>
    </reaction>
</comment>
<dbReference type="InterPro" id="IPR017441">
    <property type="entry name" value="Protein_kinase_ATP_BS"/>
</dbReference>
<dbReference type="PANTHER" id="PTHR24346">
    <property type="entry name" value="MAP/MICROTUBULE AFFINITY-REGULATING KINASE"/>
    <property type="match status" value="1"/>
</dbReference>
<dbReference type="SMART" id="SM00220">
    <property type="entry name" value="S_TKc"/>
    <property type="match status" value="1"/>
</dbReference>
<dbReference type="InterPro" id="IPR039154">
    <property type="entry name" value="LKB1_c"/>
</dbReference>
<dbReference type="GO" id="GO:0046872">
    <property type="term" value="F:metal ion binding"/>
    <property type="evidence" value="ECO:0007669"/>
    <property type="project" value="UniProtKB-KW"/>
</dbReference>
<comment type="caution">
    <text evidence="20">The sequence shown here is derived from an EMBL/GenBank/DDBJ whole genome shotgun (WGS) entry which is preliminary data.</text>
</comment>
<comment type="subcellular location">
    <subcellularLocation>
        <location evidence="3">Cytoplasm</location>
    </subcellularLocation>
</comment>
<dbReference type="FunFam" id="3.30.200.20:FF:000235">
    <property type="entry name" value="serine/threonine-protein kinase STK11"/>
    <property type="match status" value="1"/>
</dbReference>
<comment type="similarity">
    <text evidence="4">Belongs to the protein kinase superfamily. CAMK Ser/Thr protein kinase family. LKB1 subfamily.</text>
</comment>
<dbReference type="STRING" id="6335.A0A0V1L627"/>
<protein>
    <recommendedName>
        <fullName evidence="5">non-specific serine/threonine protein kinase</fullName>
        <ecNumber evidence="5">2.7.11.1</ecNumber>
    </recommendedName>
</protein>
<dbReference type="EC" id="2.7.11.1" evidence="5"/>
<proteinExistence type="inferred from homology"/>
<evidence type="ECO:0000256" key="3">
    <source>
        <dbReference type="ARBA" id="ARBA00004496"/>
    </source>
</evidence>
<dbReference type="FunFam" id="1.10.510.10:FF:000571">
    <property type="entry name" value="Maternal embryonic leucine zipper kinase"/>
    <property type="match status" value="1"/>
</dbReference>
<evidence type="ECO:0000313" key="21">
    <source>
        <dbReference type="Proteomes" id="UP000054721"/>
    </source>
</evidence>
<keyword evidence="10 17" id="KW-0547">Nucleotide-binding</keyword>
<evidence type="ECO:0000256" key="11">
    <source>
        <dbReference type="ARBA" id="ARBA00022777"/>
    </source>
</evidence>
<dbReference type="Pfam" id="PF00069">
    <property type="entry name" value="Pkinase"/>
    <property type="match status" value="1"/>
</dbReference>
<organism evidence="20 21">
    <name type="scientific">Trichinella nativa</name>
    <dbReference type="NCBI Taxonomy" id="6335"/>
    <lineage>
        <taxon>Eukaryota</taxon>
        <taxon>Metazoa</taxon>
        <taxon>Ecdysozoa</taxon>
        <taxon>Nematoda</taxon>
        <taxon>Enoplea</taxon>
        <taxon>Dorylaimia</taxon>
        <taxon>Trichinellida</taxon>
        <taxon>Trichinellidae</taxon>
        <taxon>Trichinella</taxon>
    </lineage>
</organism>
<dbReference type="InterPro" id="IPR011009">
    <property type="entry name" value="Kinase-like_dom_sf"/>
</dbReference>
<dbReference type="GO" id="GO:0030295">
    <property type="term" value="F:protein kinase activator activity"/>
    <property type="evidence" value="ECO:0007669"/>
    <property type="project" value="InterPro"/>
</dbReference>
<keyword evidence="7" id="KW-0723">Serine/threonine-protein kinase</keyword>
<evidence type="ECO:0000259" key="19">
    <source>
        <dbReference type="PROSITE" id="PS50011"/>
    </source>
</evidence>
<evidence type="ECO:0000256" key="10">
    <source>
        <dbReference type="ARBA" id="ARBA00022741"/>
    </source>
</evidence>
<dbReference type="PROSITE" id="PS00107">
    <property type="entry name" value="PROTEIN_KINASE_ATP"/>
    <property type="match status" value="1"/>
</dbReference>
<keyword evidence="11 20" id="KW-0418">Kinase</keyword>
<dbReference type="GO" id="GO:0004674">
    <property type="term" value="F:protein serine/threonine kinase activity"/>
    <property type="evidence" value="ECO:0007669"/>
    <property type="project" value="UniProtKB-KW"/>
</dbReference>
<keyword evidence="6" id="KW-0963">Cytoplasm</keyword>
<dbReference type="GO" id="GO:0005524">
    <property type="term" value="F:ATP binding"/>
    <property type="evidence" value="ECO:0007669"/>
    <property type="project" value="UniProtKB-UniRule"/>
</dbReference>
<feature type="region of interest" description="Disordered" evidence="18">
    <location>
        <begin position="575"/>
        <end position="615"/>
    </location>
</feature>
<dbReference type="Gene3D" id="3.30.200.20">
    <property type="entry name" value="Phosphorylase Kinase, domain 1"/>
    <property type="match status" value="1"/>
</dbReference>
<keyword evidence="21" id="KW-1185">Reference proteome</keyword>
<feature type="domain" description="Protein kinase" evidence="19">
    <location>
        <begin position="260"/>
        <end position="521"/>
    </location>
</feature>